<dbReference type="InterPro" id="IPR004358">
    <property type="entry name" value="Sig_transdc_His_kin-like_C"/>
</dbReference>
<evidence type="ECO:0000256" key="2">
    <source>
        <dbReference type="ARBA" id="ARBA00001966"/>
    </source>
</evidence>
<name>A0A7W7QZD2_KITKI</name>
<dbReference type="GO" id="GO:0000155">
    <property type="term" value="F:phosphorelay sensor kinase activity"/>
    <property type="evidence" value="ECO:0007669"/>
    <property type="project" value="InterPro"/>
</dbReference>
<feature type="compositionally biased region" description="Basic and acidic residues" evidence="16">
    <location>
        <begin position="1"/>
        <end position="14"/>
    </location>
</feature>
<feature type="compositionally biased region" description="Acidic residues" evidence="16">
    <location>
        <begin position="415"/>
        <end position="424"/>
    </location>
</feature>
<feature type="transmembrane region" description="Helical" evidence="17">
    <location>
        <begin position="127"/>
        <end position="146"/>
    </location>
</feature>
<keyword evidence="13" id="KW-0411">Iron-sulfur</keyword>
<sequence length="491" mass="50973">MSRLNRADRSDRVGRPAPALAGHSASTPALRVMNLALHGLFFTLLAVLVLRGLLDGLLGAVGLAAALALGAAYAVGGLVRRIRVDRRWAGAWLAVVVLLWAALTLSHPEFCYLAFPLYFVCLHLLPVRWAVPAVLGLTGLVVAAQAGTAGGLSTAKVLGPLAGAAVALLTAYGYAALYRENRQRQRLIEDLVRTESKLVASQREAGRLAERQRLAREIHDTLAQGLSSIVMLARSAEAALPADPQAAAGRIREVGRTAAENLAEARRFVQALTPPALDDATLAEALRRLAAGRGAVFHLDGEPYPLSVEAEVALLRLTQEALANAERHAAAERIAVTLCYLDDEVTLDVFDDGVGFDPRALADPSGGSGFGLHGMRERIAALGGRLTVESAPGEGTVVAASLRLAGLAGLAGSAEPDELDEQEEPDHPSEPDDRGVPAVPAVPAVAAVAGLLGDPGEPGGLARHGGLDALAARVLGAPRASGPGESVEAVR</sequence>
<evidence type="ECO:0000256" key="9">
    <source>
        <dbReference type="ARBA" id="ARBA00022723"/>
    </source>
</evidence>
<dbReference type="Gene3D" id="3.30.565.10">
    <property type="entry name" value="Histidine kinase-like ATPase, C-terminal domain"/>
    <property type="match status" value="1"/>
</dbReference>
<comment type="catalytic activity">
    <reaction evidence="1">
        <text>ATP + protein L-histidine = ADP + protein N-phospho-L-histidine.</text>
        <dbReference type="EC" id="2.7.13.3"/>
    </reaction>
</comment>
<keyword evidence="20" id="KW-1185">Reference proteome</keyword>
<dbReference type="GO" id="GO:0016020">
    <property type="term" value="C:membrane"/>
    <property type="evidence" value="ECO:0007669"/>
    <property type="project" value="InterPro"/>
</dbReference>
<feature type="transmembrane region" description="Helical" evidence="17">
    <location>
        <begin position="91"/>
        <end position="115"/>
    </location>
</feature>
<evidence type="ECO:0000256" key="3">
    <source>
        <dbReference type="ARBA" id="ARBA00004496"/>
    </source>
</evidence>
<dbReference type="PROSITE" id="PS50109">
    <property type="entry name" value="HIS_KIN"/>
    <property type="match status" value="1"/>
</dbReference>
<dbReference type="GO" id="GO:0005737">
    <property type="term" value="C:cytoplasm"/>
    <property type="evidence" value="ECO:0007669"/>
    <property type="project" value="UniProtKB-SubCell"/>
</dbReference>
<evidence type="ECO:0000256" key="1">
    <source>
        <dbReference type="ARBA" id="ARBA00000085"/>
    </source>
</evidence>
<proteinExistence type="predicted"/>
<dbReference type="InterPro" id="IPR050482">
    <property type="entry name" value="Sensor_HK_TwoCompSys"/>
</dbReference>
<dbReference type="Pfam" id="PF02518">
    <property type="entry name" value="HATPase_c"/>
    <property type="match status" value="1"/>
</dbReference>
<evidence type="ECO:0000256" key="14">
    <source>
        <dbReference type="ARBA" id="ARBA00024827"/>
    </source>
</evidence>
<feature type="region of interest" description="Disordered" evidence="16">
    <location>
        <begin position="1"/>
        <end position="23"/>
    </location>
</feature>
<comment type="caution">
    <text evidence="19">The sequence shown here is derived from an EMBL/GenBank/DDBJ whole genome shotgun (WGS) entry which is preliminary data.</text>
</comment>
<keyword evidence="17" id="KW-0812">Transmembrane</keyword>
<dbReference type="InterPro" id="IPR036890">
    <property type="entry name" value="HATPase_C_sf"/>
</dbReference>
<evidence type="ECO:0000256" key="12">
    <source>
        <dbReference type="ARBA" id="ARBA00023012"/>
    </source>
</evidence>
<gene>
    <name evidence="19" type="ORF">FHR34_001336</name>
</gene>
<dbReference type="InterPro" id="IPR005467">
    <property type="entry name" value="His_kinase_dom"/>
</dbReference>
<comment type="function">
    <text evidence="14">Member of the two-component regulatory system NreB/NreC involved in the control of dissimilatory nitrate/nitrite reduction in response to oxygen. NreB functions as a direct oxygen sensor histidine kinase which is autophosphorylated, in the absence of oxygen, probably at the conserved histidine residue, and transfers its phosphate group probably to a conserved aspartate residue of NreC. NreB/NreC activates the expression of the nitrate (narGHJI) and nitrite (nir) reductase operons, as well as the putative nitrate transporter gene narT.</text>
</comment>
<evidence type="ECO:0000256" key="15">
    <source>
        <dbReference type="ARBA" id="ARBA00030800"/>
    </source>
</evidence>
<keyword evidence="9" id="KW-0479">Metal-binding</keyword>
<protein>
    <recommendedName>
        <fullName evidence="5">Oxygen sensor histidine kinase NreB</fullName>
        <ecNumber evidence="4">2.7.13.3</ecNumber>
    </recommendedName>
    <alternativeName>
        <fullName evidence="15">Nitrogen regulation protein B</fullName>
    </alternativeName>
</protein>
<dbReference type="PANTHER" id="PTHR24421:SF62">
    <property type="entry name" value="SENSORY TRANSDUCTION HISTIDINE KINASE"/>
    <property type="match status" value="1"/>
</dbReference>
<keyword evidence="12" id="KW-0902">Two-component regulatory system</keyword>
<keyword evidence="17" id="KW-1133">Transmembrane helix</keyword>
<evidence type="ECO:0000256" key="5">
    <source>
        <dbReference type="ARBA" id="ARBA00017322"/>
    </source>
</evidence>
<feature type="region of interest" description="Disordered" evidence="16">
    <location>
        <begin position="414"/>
        <end position="440"/>
    </location>
</feature>
<dbReference type="InterPro" id="IPR011712">
    <property type="entry name" value="Sig_transdc_His_kin_sub3_dim/P"/>
</dbReference>
<feature type="domain" description="Histidine kinase" evidence="18">
    <location>
        <begin position="314"/>
        <end position="406"/>
    </location>
</feature>
<keyword evidence="11" id="KW-0408">Iron</keyword>
<evidence type="ECO:0000256" key="6">
    <source>
        <dbReference type="ARBA" id="ARBA00022485"/>
    </source>
</evidence>
<dbReference type="PRINTS" id="PR00344">
    <property type="entry name" value="BCTRLSENSOR"/>
</dbReference>
<reference evidence="19 20" key="1">
    <citation type="submission" date="2020-08" db="EMBL/GenBank/DDBJ databases">
        <title>Sequencing the genomes of 1000 actinobacteria strains.</title>
        <authorList>
            <person name="Klenk H.-P."/>
        </authorList>
    </citation>
    <scope>NUCLEOTIDE SEQUENCE [LARGE SCALE GENOMIC DNA]</scope>
    <source>
        <strain evidence="19 20">DSM 41654</strain>
    </source>
</reference>
<dbReference type="InterPro" id="IPR003594">
    <property type="entry name" value="HATPase_dom"/>
</dbReference>
<evidence type="ECO:0000256" key="8">
    <source>
        <dbReference type="ARBA" id="ARBA00022679"/>
    </source>
</evidence>
<evidence type="ECO:0000256" key="16">
    <source>
        <dbReference type="SAM" id="MobiDB-lite"/>
    </source>
</evidence>
<feature type="transmembrane region" description="Helical" evidence="17">
    <location>
        <begin position="158"/>
        <end position="177"/>
    </location>
</feature>
<dbReference type="GO" id="GO:0046983">
    <property type="term" value="F:protein dimerization activity"/>
    <property type="evidence" value="ECO:0007669"/>
    <property type="project" value="InterPro"/>
</dbReference>
<comment type="cofactor">
    <cofactor evidence="2">
        <name>[4Fe-4S] cluster</name>
        <dbReference type="ChEBI" id="CHEBI:49883"/>
    </cofactor>
</comment>
<feature type="transmembrane region" description="Helical" evidence="17">
    <location>
        <begin position="60"/>
        <end position="79"/>
    </location>
</feature>
<dbReference type="AlphaFoldDB" id="A0A7W7QZD2"/>
<dbReference type="RefSeq" id="WP_312897139.1">
    <property type="nucleotide sequence ID" value="NZ_JACHJV010000001.1"/>
</dbReference>
<dbReference type="GO" id="GO:0051539">
    <property type="term" value="F:4 iron, 4 sulfur cluster binding"/>
    <property type="evidence" value="ECO:0007669"/>
    <property type="project" value="UniProtKB-KW"/>
</dbReference>
<evidence type="ECO:0000313" key="19">
    <source>
        <dbReference type="EMBL" id="MBB4922343.1"/>
    </source>
</evidence>
<evidence type="ECO:0000259" key="18">
    <source>
        <dbReference type="PROSITE" id="PS50109"/>
    </source>
</evidence>
<dbReference type="SUPFAM" id="SSF55874">
    <property type="entry name" value="ATPase domain of HSP90 chaperone/DNA topoisomerase II/histidine kinase"/>
    <property type="match status" value="1"/>
</dbReference>
<dbReference type="EC" id="2.7.13.3" evidence="4"/>
<dbReference type="CDD" id="cd16917">
    <property type="entry name" value="HATPase_UhpB-NarQ-NarX-like"/>
    <property type="match status" value="1"/>
</dbReference>
<feature type="transmembrane region" description="Helical" evidence="17">
    <location>
        <begin position="35"/>
        <end position="54"/>
    </location>
</feature>
<dbReference type="Pfam" id="PF07730">
    <property type="entry name" value="HisKA_3"/>
    <property type="match status" value="1"/>
</dbReference>
<keyword evidence="6" id="KW-0004">4Fe-4S</keyword>
<keyword evidence="10 19" id="KW-0418">Kinase</keyword>
<evidence type="ECO:0000256" key="11">
    <source>
        <dbReference type="ARBA" id="ARBA00023004"/>
    </source>
</evidence>
<evidence type="ECO:0000313" key="20">
    <source>
        <dbReference type="Proteomes" id="UP000540506"/>
    </source>
</evidence>
<evidence type="ECO:0000256" key="10">
    <source>
        <dbReference type="ARBA" id="ARBA00022777"/>
    </source>
</evidence>
<organism evidence="19 20">
    <name type="scientific">Kitasatospora kifunensis</name>
    <name type="common">Streptomyces kifunensis</name>
    <dbReference type="NCBI Taxonomy" id="58351"/>
    <lineage>
        <taxon>Bacteria</taxon>
        <taxon>Bacillati</taxon>
        <taxon>Actinomycetota</taxon>
        <taxon>Actinomycetes</taxon>
        <taxon>Kitasatosporales</taxon>
        <taxon>Streptomycetaceae</taxon>
        <taxon>Kitasatospora</taxon>
    </lineage>
</organism>
<dbReference type="EMBL" id="JACHJV010000001">
    <property type="protein sequence ID" value="MBB4922343.1"/>
    <property type="molecule type" value="Genomic_DNA"/>
</dbReference>
<keyword evidence="7" id="KW-0963">Cytoplasm</keyword>
<evidence type="ECO:0000256" key="7">
    <source>
        <dbReference type="ARBA" id="ARBA00022490"/>
    </source>
</evidence>
<dbReference type="GO" id="GO:0046872">
    <property type="term" value="F:metal ion binding"/>
    <property type="evidence" value="ECO:0007669"/>
    <property type="project" value="UniProtKB-KW"/>
</dbReference>
<evidence type="ECO:0000256" key="17">
    <source>
        <dbReference type="SAM" id="Phobius"/>
    </source>
</evidence>
<feature type="compositionally biased region" description="Basic and acidic residues" evidence="16">
    <location>
        <begin position="425"/>
        <end position="435"/>
    </location>
</feature>
<keyword evidence="17" id="KW-0472">Membrane</keyword>
<dbReference type="PANTHER" id="PTHR24421">
    <property type="entry name" value="NITRATE/NITRITE SENSOR PROTEIN NARX-RELATED"/>
    <property type="match status" value="1"/>
</dbReference>
<dbReference type="Proteomes" id="UP000540506">
    <property type="component" value="Unassembled WGS sequence"/>
</dbReference>
<evidence type="ECO:0000256" key="4">
    <source>
        <dbReference type="ARBA" id="ARBA00012438"/>
    </source>
</evidence>
<comment type="subcellular location">
    <subcellularLocation>
        <location evidence="3">Cytoplasm</location>
    </subcellularLocation>
</comment>
<dbReference type="Gene3D" id="1.20.5.1930">
    <property type="match status" value="1"/>
</dbReference>
<accession>A0A7W7QZD2</accession>
<keyword evidence="8" id="KW-0808">Transferase</keyword>
<evidence type="ECO:0000256" key="13">
    <source>
        <dbReference type="ARBA" id="ARBA00023014"/>
    </source>
</evidence>
<dbReference type="SMART" id="SM00387">
    <property type="entry name" value="HATPase_c"/>
    <property type="match status" value="1"/>
</dbReference>